<accession>A0AAD1ZMD9</accession>
<feature type="compositionally biased region" description="Gly residues" evidence="1">
    <location>
        <begin position="132"/>
        <end position="144"/>
    </location>
</feature>
<feature type="region of interest" description="Disordered" evidence="1">
    <location>
        <begin position="112"/>
        <end position="150"/>
    </location>
</feature>
<dbReference type="AlphaFoldDB" id="A0AAD1ZMD9"/>
<organism evidence="2 3">
    <name type="scientific">Fraxinus pennsylvanica</name>
    <dbReference type="NCBI Taxonomy" id="56036"/>
    <lineage>
        <taxon>Eukaryota</taxon>
        <taxon>Viridiplantae</taxon>
        <taxon>Streptophyta</taxon>
        <taxon>Embryophyta</taxon>
        <taxon>Tracheophyta</taxon>
        <taxon>Spermatophyta</taxon>
        <taxon>Magnoliopsida</taxon>
        <taxon>eudicotyledons</taxon>
        <taxon>Gunneridae</taxon>
        <taxon>Pentapetalae</taxon>
        <taxon>asterids</taxon>
        <taxon>lamiids</taxon>
        <taxon>Lamiales</taxon>
        <taxon>Oleaceae</taxon>
        <taxon>Oleeae</taxon>
        <taxon>Fraxinus</taxon>
    </lineage>
</organism>
<evidence type="ECO:0000256" key="1">
    <source>
        <dbReference type="SAM" id="MobiDB-lite"/>
    </source>
</evidence>
<evidence type="ECO:0000313" key="2">
    <source>
        <dbReference type="EMBL" id="CAI9769627.1"/>
    </source>
</evidence>
<reference evidence="2" key="1">
    <citation type="submission" date="2023-05" db="EMBL/GenBank/DDBJ databases">
        <authorList>
            <person name="Huff M."/>
        </authorList>
    </citation>
    <scope>NUCLEOTIDE SEQUENCE</scope>
</reference>
<keyword evidence="3" id="KW-1185">Reference proteome</keyword>
<dbReference type="Proteomes" id="UP000834106">
    <property type="component" value="Chromosome 10"/>
</dbReference>
<feature type="compositionally biased region" description="Polar residues" evidence="1">
    <location>
        <begin position="112"/>
        <end position="121"/>
    </location>
</feature>
<evidence type="ECO:0000313" key="3">
    <source>
        <dbReference type="Proteomes" id="UP000834106"/>
    </source>
</evidence>
<name>A0AAD1ZMD9_9LAMI</name>
<dbReference type="EMBL" id="OU503045">
    <property type="protein sequence ID" value="CAI9769627.1"/>
    <property type="molecule type" value="Genomic_DNA"/>
</dbReference>
<protein>
    <submittedName>
        <fullName evidence="2">Uncharacterized protein</fullName>
    </submittedName>
</protein>
<proteinExistence type="predicted"/>
<sequence>MIFFSPNGKPFAFGHPDVNTVADRFLTGNDRVLDETEKLIQAHRSEKILQNNLELTKIEDVKEGERKRLEELEEKKKGGQYWFPRPIEELSFEELVQLKESYAKFIQNVATETEKQMSGSVSPHLHGTNPDSGGGKDFSFGAGGSSSNKD</sequence>
<gene>
    <name evidence="2" type="ORF">FPE_LOCUS16663</name>
</gene>